<evidence type="ECO:0000256" key="3">
    <source>
        <dbReference type="ARBA" id="ARBA00022705"/>
    </source>
</evidence>
<comment type="function">
    <text evidence="5">Required for correct functioning of the GINS complex, a complex that plays an essential role in the initiation of DNA replication, and progression of DNA replication forks. GINS complex seems to bind preferentially to single-stranded DNA.</text>
</comment>
<dbReference type="SUPFAM" id="SSF158573">
    <property type="entry name" value="GINS helical bundle-like"/>
    <property type="match status" value="1"/>
</dbReference>
<dbReference type="AlphaFoldDB" id="A0A1Q3EWE6"/>
<dbReference type="CDD" id="cd21696">
    <property type="entry name" value="GINS_B_Psf1"/>
    <property type="match status" value="1"/>
</dbReference>
<evidence type="ECO:0000259" key="7">
    <source>
        <dbReference type="Pfam" id="PF24997"/>
    </source>
</evidence>
<protein>
    <recommendedName>
        <fullName evidence="5">DNA replication complex GINS protein PSF1</fullName>
    </recommendedName>
</protein>
<sequence>MTTDKGFELVRELTRSTETIPPFNDDGVRSVLEIITETYDSNYTLATTYNQSGERKFYPLILYRHKLIGRQKRCLMAYLYNRLQKLKKVRWHLGATLPADIKANLTEPELQWFNSYSKILASYMMTIGDGQGLNLTNDIKPPKSLFIEVRCLTDYGKFELESGEIVLLKKNSQHYLPKLQCEALIRQGILQHIV</sequence>
<dbReference type="Gene3D" id="1.20.58.1030">
    <property type="match status" value="1"/>
</dbReference>
<dbReference type="InterPro" id="IPR005339">
    <property type="entry name" value="GINS_Psf1"/>
</dbReference>
<evidence type="ECO:0000256" key="1">
    <source>
        <dbReference type="ARBA" id="ARBA00004123"/>
    </source>
</evidence>
<dbReference type="Pfam" id="PF24997">
    <property type="entry name" value="PSF1_C"/>
    <property type="match status" value="1"/>
</dbReference>
<evidence type="ECO:0000256" key="5">
    <source>
        <dbReference type="RuleBase" id="RU368085"/>
    </source>
</evidence>
<comment type="similarity">
    <text evidence="2 5">Belongs to the GINS1/PSF1 family.</text>
</comment>
<dbReference type="EMBL" id="GFDL01015517">
    <property type="protein sequence ID" value="JAV19528.1"/>
    <property type="molecule type" value="Transcribed_RNA"/>
</dbReference>
<dbReference type="GO" id="GO:0000811">
    <property type="term" value="C:GINS complex"/>
    <property type="evidence" value="ECO:0007669"/>
    <property type="project" value="UniProtKB-UniRule"/>
</dbReference>
<evidence type="ECO:0000313" key="8">
    <source>
        <dbReference type="EMBL" id="JAV19528.1"/>
    </source>
</evidence>
<organism evidence="8">
    <name type="scientific">Culex tarsalis</name>
    <name type="common">Encephalitis mosquito</name>
    <dbReference type="NCBI Taxonomy" id="7177"/>
    <lineage>
        <taxon>Eukaryota</taxon>
        <taxon>Metazoa</taxon>
        <taxon>Ecdysozoa</taxon>
        <taxon>Arthropoda</taxon>
        <taxon>Hexapoda</taxon>
        <taxon>Insecta</taxon>
        <taxon>Pterygota</taxon>
        <taxon>Neoptera</taxon>
        <taxon>Endopterygota</taxon>
        <taxon>Diptera</taxon>
        <taxon>Nematocera</taxon>
        <taxon>Culicoidea</taxon>
        <taxon>Culicidae</taxon>
        <taxon>Culicinae</taxon>
        <taxon>Culicini</taxon>
        <taxon>Culex</taxon>
        <taxon>Culex</taxon>
    </lineage>
</organism>
<feature type="domain" description="DNA replication complex GINS protein PSF1 C-terminal" evidence="7">
    <location>
        <begin position="143"/>
        <end position="193"/>
    </location>
</feature>
<reference evidence="8" key="1">
    <citation type="submission" date="2017-01" db="EMBL/GenBank/DDBJ databases">
        <title>A deep insight into the sialotranscriptome of adult male and female Cluex tarsalis mosquitoes.</title>
        <authorList>
            <person name="Ribeiro J.M."/>
            <person name="Moreira F."/>
            <person name="Bernard K.A."/>
            <person name="Calvo E."/>
        </authorList>
    </citation>
    <scope>NUCLEOTIDE SEQUENCE</scope>
    <source>
        <strain evidence="8">Kern County</strain>
        <tissue evidence="8">Salivary glands</tissue>
    </source>
</reference>
<proteinExistence type="inferred from homology"/>
<name>A0A1Q3EWE6_CULTA</name>
<dbReference type="PANTHER" id="PTHR12914:SF2">
    <property type="entry name" value="DNA REPLICATION COMPLEX GINS PROTEIN PSF1"/>
    <property type="match status" value="1"/>
</dbReference>
<dbReference type="InterPro" id="IPR056783">
    <property type="entry name" value="PSF1_C"/>
</dbReference>
<dbReference type="InterPro" id="IPR021151">
    <property type="entry name" value="GINS_A"/>
</dbReference>
<accession>A0A1Q3EWE6</accession>
<keyword evidence="4 5" id="KW-0539">Nucleus</keyword>
<evidence type="ECO:0000256" key="4">
    <source>
        <dbReference type="ARBA" id="ARBA00023242"/>
    </source>
</evidence>
<comment type="subunit">
    <text evidence="5">Component of the GINS complex.</text>
</comment>
<dbReference type="PANTHER" id="PTHR12914">
    <property type="entry name" value="PARTNER OF SLD5"/>
    <property type="match status" value="1"/>
</dbReference>
<feature type="domain" description="GINS subunit" evidence="6">
    <location>
        <begin position="56"/>
        <end position="127"/>
    </location>
</feature>
<evidence type="ECO:0000259" key="6">
    <source>
        <dbReference type="Pfam" id="PF05916"/>
    </source>
</evidence>
<dbReference type="Pfam" id="PF05916">
    <property type="entry name" value="Sld5"/>
    <property type="match status" value="1"/>
</dbReference>
<keyword evidence="3 5" id="KW-0235">DNA replication</keyword>
<dbReference type="CDD" id="cd11710">
    <property type="entry name" value="GINS_A_psf1"/>
    <property type="match status" value="1"/>
</dbReference>
<comment type="subcellular location">
    <subcellularLocation>
        <location evidence="1 5">Nucleus</location>
    </subcellularLocation>
</comment>
<dbReference type="GO" id="GO:1902983">
    <property type="term" value="P:DNA strand elongation involved in mitotic DNA replication"/>
    <property type="evidence" value="ECO:0007669"/>
    <property type="project" value="TreeGrafter"/>
</dbReference>
<evidence type="ECO:0000256" key="2">
    <source>
        <dbReference type="ARBA" id="ARBA00006677"/>
    </source>
</evidence>
<dbReference type="InterPro" id="IPR036224">
    <property type="entry name" value="GINS_bundle-like_dom_sf"/>
</dbReference>